<dbReference type="AlphaFoldDB" id="A0A426XZV2"/>
<feature type="compositionally biased region" description="Basic residues" evidence="1">
    <location>
        <begin position="72"/>
        <end position="81"/>
    </location>
</feature>
<feature type="compositionally biased region" description="Low complexity" evidence="1">
    <location>
        <begin position="49"/>
        <end position="66"/>
    </location>
</feature>
<proteinExistence type="predicted"/>
<accession>A0A426XZV2</accession>
<organism evidence="2 3">
    <name type="scientific">Ensete ventricosum</name>
    <name type="common">Abyssinian banana</name>
    <name type="synonym">Musa ensete</name>
    <dbReference type="NCBI Taxonomy" id="4639"/>
    <lineage>
        <taxon>Eukaryota</taxon>
        <taxon>Viridiplantae</taxon>
        <taxon>Streptophyta</taxon>
        <taxon>Embryophyta</taxon>
        <taxon>Tracheophyta</taxon>
        <taxon>Spermatophyta</taxon>
        <taxon>Magnoliopsida</taxon>
        <taxon>Liliopsida</taxon>
        <taxon>Zingiberales</taxon>
        <taxon>Musaceae</taxon>
        <taxon>Ensete</taxon>
    </lineage>
</organism>
<dbReference type="EMBL" id="AMZH03016117">
    <property type="protein sequence ID" value="RRT44984.1"/>
    <property type="molecule type" value="Genomic_DNA"/>
</dbReference>
<evidence type="ECO:0000256" key="1">
    <source>
        <dbReference type="SAM" id="MobiDB-lite"/>
    </source>
</evidence>
<evidence type="ECO:0000313" key="2">
    <source>
        <dbReference type="EMBL" id="RRT44984.1"/>
    </source>
</evidence>
<comment type="caution">
    <text evidence="2">The sequence shown here is derived from an EMBL/GenBank/DDBJ whole genome shotgun (WGS) entry which is preliminary data.</text>
</comment>
<feature type="region of interest" description="Disordered" evidence="1">
    <location>
        <begin position="49"/>
        <end position="101"/>
    </location>
</feature>
<name>A0A426XZV2_ENSVE</name>
<evidence type="ECO:0000313" key="3">
    <source>
        <dbReference type="Proteomes" id="UP000287651"/>
    </source>
</evidence>
<feature type="compositionally biased region" description="Basic and acidic residues" evidence="1">
    <location>
        <begin position="91"/>
        <end position="101"/>
    </location>
</feature>
<dbReference type="Proteomes" id="UP000287651">
    <property type="component" value="Unassembled WGS sequence"/>
</dbReference>
<feature type="non-terminal residue" evidence="2">
    <location>
        <position position="1"/>
    </location>
</feature>
<gene>
    <name evidence="2" type="ORF">B296_00051555</name>
</gene>
<sequence>LRNRARSSATSSSPNRFSGIQFPVLGSLIQKTFSLVDAPCSPPTAAALATSSSTAGAREASAATTAYDRRLSNTKKKKKKEERRMITGSIRFDHWRSGSAN</sequence>
<reference evidence="2 3" key="1">
    <citation type="journal article" date="2014" name="Agronomy (Basel)">
        <title>A Draft Genome Sequence for Ensete ventricosum, the Drought-Tolerant Tree Against Hunger.</title>
        <authorList>
            <person name="Harrison J."/>
            <person name="Moore K.A."/>
            <person name="Paszkiewicz K."/>
            <person name="Jones T."/>
            <person name="Grant M."/>
            <person name="Ambacheew D."/>
            <person name="Muzemil S."/>
            <person name="Studholme D.J."/>
        </authorList>
    </citation>
    <scope>NUCLEOTIDE SEQUENCE [LARGE SCALE GENOMIC DNA]</scope>
</reference>
<protein>
    <submittedName>
        <fullName evidence="2">Uncharacterized protein</fullName>
    </submittedName>
</protein>